<dbReference type="SUPFAM" id="SSF53756">
    <property type="entry name" value="UDP-Glycosyltransferase/glycogen phosphorylase"/>
    <property type="match status" value="1"/>
</dbReference>
<evidence type="ECO:0000313" key="3">
    <source>
        <dbReference type="Proteomes" id="UP001597068"/>
    </source>
</evidence>
<dbReference type="PANTHER" id="PTHR48050">
    <property type="entry name" value="STEROL 3-BETA-GLUCOSYLTRANSFERASE"/>
    <property type="match status" value="1"/>
</dbReference>
<dbReference type="InterPro" id="IPR010610">
    <property type="entry name" value="EryCIII-like_C"/>
</dbReference>
<dbReference type="Pfam" id="PF06722">
    <property type="entry name" value="EryCIII-like_C"/>
    <property type="match status" value="1"/>
</dbReference>
<dbReference type="RefSeq" id="WP_253649161.1">
    <property type="nucleotide sequence ID" value="NZ_JAMTCI010000005.1"/>
</dbReference>
<reference evidence="3" key="1">
    <citation type="journal article" date="2019" name="Int. J. Syst. Evol. Microbiol.">
        <title>The Global Catalogue of Microorganisms (GCM) 10K type strain sequencing project: providing services to taxonomists for standard genome sequencing and annotation.</title>
        <authorList>
            <consortium name="The Broad Institute Genomics Platform"/>
            <consortium name="The Broad Institute Genome Sequencing Center for Infectious Disease"/>
            <person name="Wu L."/>
            <person name="Ma J."/>
        </authorList>
    </citation>
    <scope>NUCLEOTIDE SEQUENCE [LARGE SCALE GENOMIC DNA]</scope>
    <source>
        <strain evidence="3">CCUG 50873</strain>
    </source>
</reference>
<dbReference type="EMBL" id="JBHTIL010000004">
    <property type="protein sequence ID" value="MFD0927353.1"/>
    <property type="molecule type" value="Genomic_DNA"/>
</dbReference>
<dbReference type="Proteomes" id="UP001597068">
    <property type="component" value="Unassembled WGS sequence"/>
</dbReference>
<dbReference type="Gene3D" id="3.40.50.2000">
    <property type="entry name" value="Glycogen Phosphorylase B"/>
    <property type="match status" value="2"/>
</dbReference>
<sequence length="429" mass="44646">MRIALSFYGSRGDVQPGACLGLELSRRGHDVTMLVPPNYVDFVTGLGLRGVGVGADSESYWDSDRGRATLATGNPITKVRLAAAQVREGFARFDADLAAAVAALADDGGIESIVSGPLGQERCLALAERHGARLATMRFCAMSENGVICAVPTHRQLPATVDRLSWRAADRLTWAASRGSENRFRASLGLPAAVDPLPTRLAARGVVQIQAYDGALFPGLADEWGPTRPVVGFLDLPDGTRSAVGDGLPAGLGSWFDAGPPPVFVSFGNAPVRDRAAMAATVAEGTRRAGVRALVAGLTDHQGPDPLRAHVFHARRLDHAAVLPRCIAAVHHGGAGTTAATLRAGLPVLVCAAGADQMHWGAQVRRLGLGTSTRLARLDATSLTAALDVLRDPSTRERVARLSATLVGPADAVAAAADATETAPTAVKR</sequence>
<accession>A0ABW3GB90</accession>
<dbReference type="CDD" id="cd03784">
    <property type="entry name" value="GT1_Gtf-like"/>
    <property type="match status" value="1"/>
</dbReference>
<evidence type="ECO:0000313" key="2">
    <source>
        <dbReference type="EMBL" id="MFD0927353.1"/>
    </source>
</evidence>
<keyword evidence="3" id="KW-1185">Reference proteome</keyword>
<gene>
    <name evidence="2" type="ORF">ACFQ04_16560</name>
</gene>
<organism evidence="2 3">
    <name type="scientific">Williamsia deligens</name>
    <dbReference type="NCBI Taxonomy" id="321325"/>
    <lineage>
        <taxon>Bacteria</taxon>
        <taxon>Bacillati</taxon>
        <taxon>Actinomycetota</taxon>
        <taxon>Actinomycetes</taxon>
        <taxon>Mycobacteriales</taxon>
        <taxon>Nocardiaceae</taxon>
        <taxon>Williamsia</taxon>
    </lineage>
</organism>
<comment type="caution">
    <text evidence="2">The sequence shown here is derived from an EMBL/GenBank/DDBJ whole genome shotgun (WGS) entry which is preliminary data.</text>
</comment>
<dbReference type="PANTHER" id="PTHR48050:SF13">
    <property type="entry name" value="STEROL 3-BETA-GLUCOSYLTRANSFERASE UGT80A2"/>
    <property type="match status" value="1"/>
</dbReference>
<dbReference type="InterPro" id="IPR050426">
    <property type="entry name" value="Glycosyltransferase_28"/>
</dbReference>
<name>A0ABW3GB90_9NOCA</name>
<dbReference type="InterPro" id="IPR002213">
    <property type="entry name" value="UDP_glucos_trans"/>
</dbReference>
<protein>
    <submittedName>
        <fullName evidence="2">Glycosyltransferase</fullName>
    </submittedName>
</protein>
<proteinExistence type="predicted"/>
<evidence type="ECO:0000259" key="1">
    <source>
        <dbReference type="Pfam" id="PF06722"/>
    </source>
</evidence>
<feature type="domain" description="Erythromycin biosynthesis protein CIII-like C-terminal" evidence="1">
    <location>
        <begin position="316"/>
        <end position="404"/>
    </location>
</feature>